<keyword evidence="4 6" id="KW-0238">DNA-binding</keyword>
<sequence length="204" mass="23595">MPKKSDPSKPRGRMSSYAYFVQTCRDEHKKKHPGEAVVFVEFTKKCAAKWKDMTAKEKERFEDLALKDKSRYEKEMANYAPAGGVPGSRKRNKKDPKAPKRALSAFFFFCNEERPKVKAIYPNYTIGEVAKELGKRWEHCGEKKRFEEMTEKDKVRYQKEMAAYKSGGSMAKKSRPAEKPVEPAAQEEDEDDDDDDDDDEDDDE</sequence>
<dbReference type="OMA" id="MMQMGVP"/>
<evidence type="ECO:0000256" key="3">
    <source>
        <dbReference type="ARBA" id="ARBA00022737"/>
    </source>
</evidence>
<dbReference type="PROSITE" id="PS50118">
    <property type="entry name" value="HMG_BOX_2"/>
    <property type="match status" value="2"/>
</dbReference>
<keyword evidence="10" id="KW-1185">Reference proteome</keyword>
<dbReference type="AlphaFoldDB" id="V4B6W7"/>
<dbReference type="FunFam" id="1.10.30.10:FF:000006">
    <property type="entry name" value="High mobility group protein B1"/>
    <property type="match status" value="1"/>
</dbReference>
<dbReference type="GO" id="GO:0005634">
    <property type="term" value="C:nucleus"/>
    <property type="evidence" value="ECO:0007669"/>
    <property type="project" value="UniProtKB-SubCell"/>
</dbReference>
<dbReference type="SMART" id="SM00398">
    <property type="entry name" value="HMG"/>
    <property type="match status" value="2"/>
</dbReference>
<dbReference type="Gene3D" id="1.10.30.10">
    <property type="entry name" value="High mobility group box domain"/>
    <property type="match status" value="2"/>
</dbReference>
<dbReference type="InterPro" id="IPR036910">
    <property type="entry name" value="HMG_box_dom_sf"/>
</dbReference>
<dbReference type="CDD" id="cd21978">
    <property type="entry name" value="HMG-box_HMGB_rpt1"/>
    <property type="match status" value="1"/>
</dbReference>
<dbReference type="RefSeq" id="XP_009047502.1">
    <property type="nucleotide sequence ID" value="XM_009049254.1"/>
</dbReference>
<dbReference type="OrthoDB" id="1919336at2759"/>
<comment type="similarity">
    <text evidence="2">Belongs to the HMGB family.</text>
</comment>
<dbReference type="PANTHER" id="PTHR48112">
    <property type="entry name" value="HIGH MOBILITY GROUP PROTEIN DSP1"/>
    <property type="match status" value="1"/>
</dbReference>
<dbReference type="GO" id="GO:0003677">
    <property type="term" value="F:DNA binding"/>
    <property type="evidence" value="ECO:0007669"/>
    <property type="project" value="UniProtKB-UniRule"/>
</dbReference>
<accession>V4B6W7</accession>
<feature type="domain" description="HMG box" evidence="8">
    <location>
        <begin position="99"/>
        <end position="165"/>
    </location>
</feature>
<feature type="DNA-binding region" description="HMG box" evidence="6">
    <location>
        <begin position="10"/>
        <end position="80"/>
    </location>
</feature>
<dbReference type="PRINTS" id="PR00886">
    <property type="entry name" value="HIGHMOBLTY12"/>
</dbReference>
<evidence type="ECO:0000256" key="5">
    <source>
        <dbReference type="ARBA" id="ARBA00023242"/>
    </source>
</evidence>
<name>V4B6W7_LOTGI</name>
<proteinExistence type="inferred from homology"/>
<comment type="subcellular location">
    <subcellularLocation>
        <location evidence="1">Nucleus</location>
    </subcellularLocation>
</comment>
<dbReference type="PANTHER" id="PTHR48112:SF32">
    <property type="entry name" value="HIGH MOBILITY GROUP PROTEIN B3"/>
    <property type="match status" value="1"/>
</dbReference>
<evidence type="ECO:0000313" key="9">
    <source>
        <dbReference type="EMBL" id="ESP01822.1"/>
    </source>
</evidence>
<feature type="region of interest" description="Disordered" evidence="7">
    <location>
        <begin position="163"/>
        <end position="204"/>
    </location>
</feature>
<dbReference type="InterPro" id="IPR009071">
    <property type="entry name" value="HMG_box_dom"/>
</dbReference>
<evidence type="ECO:0000256" key="1">
    <source>
        <dbReference type="ARBA" id="ARBA00004123"/>
    </source>
</evidence>
<evidence type="ECO:0000256" key="6">
    <source>
        <dbReference type="PROSITE-ProRule" id="PRU00267"/>
    </source>
</evidence>
<evidence type="ECO:0000259" key="8">
    <source>
        <dbReference type="PROSITE" id="PS50118"/>
    </source>
</evidence>
<protein>
    <recommendedName>
        <fullName evidence="8">HMG box domain-containing protein</fullName>
    </recommendedName>
</protein>
<dbReference type="Pfam" id="PF00505">
    <property type="entry name" value="HMG_box"/>
    <property type="match status" value="1"/>
</dbReference>
<evidence type="ECO:0000256" key="7">
    <source>
        <dbReference type="SAM" id="MobiDB-lite"/>
    </source>
</evidence>
<dbReference type="KEGG" id="lgi:LOTGIDRAFT_200052"/>
<dbReference type="STRING" id="225164.V4B6W7"/>
<dbReference type="GeneID" id="20245379"/>
<feature type="DNA-binding region" description="HMG box" evidence="6">
    <location>
        <begin position="99"/>
        <end position="165"/>
    </location>
</feature>
<keyword evidence="3" id="KW-0677">Repeat</keyword>
<dbReference type="EMBL" id="KB200367">
    <property type="protein sequence ID" value="ESP01822.1"/>
    <property type="molecule type" value="Genomic_DNA"/>
</dbReference>
<reference evidence="9 10" key="1">
    <citation type="journal article" date="2013" name="Nature">
        <title>Insights into bilaterian evolution from three spiralian genomes.</title>
        <authorList>
            <person name="Simakov O."/>
            <person name="Marletaz F."/>
            <person name="Cho S.J."/>
            <person name="Edsinger-Gonzales E."/>
            <person name="Havlak P."/>
            <person name="Hellsten U."/>
            <person name="Kuo D.H."/>
            <person name="Larsson T."/>
            <person name="Lv J."/>
            <person name="Arendt D."/>
            <person name="Savage R."/>
            <person name="Osoegawa K."/>
            <person name="de Jong P."/>
            <person name="Grimwood J."/>
            <person name="Chapman J.A."/>
            <person name="Shapiro H."/>
            <person name="Aerts A."/>
            <person name="Otillar R.P."/>
            <person name="Terry A.Y."/>
            <person name="Boore J.L."/>
            <person name="Grigoriev I.V."/>
            <person name="Lindberg D.R."/>
            <person name="Seaver E.C."/>
            <person name="Weisblat D.A."/>
            <person name="Putnam N.H."/>
            <person name="Rokhsar D.S."/>
        </authorList>
    </citation>
    <scope>NUCLEOTIDE SEQUENCE [LARGE SCALE GENOMIC DNA]</scope>
</reference>
<dbReference type="Proteomes" id="UP000030746">
    <property type="component" value="Unassembled WGS sequence"/>
</dbReference>
<keyword evidence="5 6" id="KW-0539">Nucleus</keyword>
<dbReference type="InterPro" id="IPR050342">
    <property type="entry name" value="HMGB"/>
</dbReference>
<dbReference type="Pfam" id="PF09011">
    <property type="entry name" value="HMG_box_2"/>
    <property type="match status" value="1"/>
</dbReference>
<dbReference type="HOGENOM" id="CLU_082854_0_1_1"/>
<dbReference type="CTD" id="20245379"/>
<evidence type="ECO:0000313" key="10">
    <source>
        <dbReference type="Proteomes" id="UP000030746"/>
    </source>
</evidence>
<dbReference type="SUPFAM" id="SSF47095">
    <property type="entry name" value="HMG-box"/>
    <property type="match status" value="2"/>
</dbReference>
<gene>
    <name evidence="9" type="ORF">LOTGIDRAFT_200052</name>
</gene>
<feature type="compositionally biased region" description="Acidic residues" evidence="7">
    <location>
        <begin position="185"/>
        <end position="204"/>
    </location>
</feature>
<organism evidence="9 10">
    <name type="scientific">Lottia gigantea</name>
    <name type="common">Giant owl limpet</name>
    <dbReference type="NCBI Taxonomy" id="225164"/>
    <lineage>
        <taxon>Eukaryota</taxon>
        <taxon>Metazoa</taxon>
        <taxon>Spiralia</taxon>
        <taxon>Lophotrochozoa</taxon>
        <taxon>Mollusca</taxon>
        <taxon>Gastropoda</taxon>
        <taxon>Patellogastropoda</taxon>
        <taxon>Lottioidea</taxon>
        <taxon>Lottiidae</taxon>
        <taxon>Lottia</taxon>
    </lineage>
</organism>
<evidence type="ECO:0000256" key="2">
    <source>
        <dbReference type="ARBA" id="ARBA00008774"/>
    </source>
</evidence>
<evidence type="ECO:0000256" key="4">
    <source>
        <dbReference type="ARBA" id="ARBA00023125"/>
    </source>
</evidence>
<feature type="region of interest" description="Disordered" evidence="7">
    <location>
        <begin position="77"/>
        <end position="98"/>
    </location>
</feature>
<feature type="domain" description="HMG box" evidence="8">
    <location>
        <begin position="10"/>
        <end position="80"/>
    </location>
</feature>
<dbReference type="FunFam" id="1.10.30.10:FF:000016">
    <property type="entry name" value="FACT complex subunit SSRP1"/>
    <property type="match status" value="1"/>
</dbReference>